<feature type="transmembrane region" description="Helical" evidence="3">
    <location>
        <begin position="373"/>
        <end position="395"/>
    </location>
</feature>
<feature type="transmembrane region" description="Helical" evidence="3">
    <location>
        <begin position="93"/>
        <end position="115"/>
    </location>
</feature>
<name>A0A6I2URU5_9FIRM</name>
<feature type="transmembrane region" description="Helical" evidence="3">
    <location>
        <begin position="191"/>
        <end position="209"/>
    </location>
</feature>
<dbReference type="GO" id="GO:0005345">
    <property type="term" value="F:purine nucleobase transmembrane transporter activity"/>
    <property type="evidence" value="ECO:0007669"/>
    <property type="project" value="TreeGrafter"/>
</dbReference>
<evidence type="ECO:0000256" key="1">
    <source>
        <dbReference type="ARBA" id="ARBA00004127"/>
    </source>
</evidence>
<feature type="transmembrane region" description="Helical" evidence="3">
    <location>
        <begin position="167"/>
        <end position="184"/>
    </location>
</feature>
<dbReference type="RefSeq" id="WP_154619701.1">
    <property type="nucleotide sequence ID" value="NZ_VUNL01000002.1"/>
</dbReference>
<dbReference type="GO" id="GO:0012505">
    <property type="term" value="C:endomembrane system"/>
    <property type="evidence" value="ECO:0007669"/>
    <property type="project" value="UniProtKB-SubCell"/>
</dbReference>
<dbReference type="Proteomes" id="UP000430222">
    <property type="component" value="Unassembled WGS sequence"/>
</dbReference>
<accession>A0A6I2URU5</accession>
<dbReference type="PANTHER" id="PTHR43337:SF1">
    <property type="entry name" value="XANTHINE_URACIL PERMEASE C887.17-RELATED"/>
    <property type="match status" value="1"/>
</dbReference>
<reference evidence="4 5" key="1">
    <citation type="submission" date="2019-08" db="EMBL/GenBank/DDBJ databases">
        <title>In-depth cultivation of the pig gut microbiome towards novel bacterial diversity and tailored functional studies.</title>
        <authorList>
            <person name="Wylensek D."/>
            <person name="Hitch T.C.A."/>
            <person name="Clavel T."/>
        </authorList>
    </citation>
    <scope>NUCLEOTIDE SEQUENCE [LARGE SCALE GENOMIC DNA]</scope>
    <source>
        <strain evidence="5">WCA-380-WT-3B3</strain>
    </source>
</reference>
<feature type="transmembrane region" description="Helical" evidence="3">
    <location>
        <begin position="271"/>
        <end position="289"/>
    </location>
</feature>
<dbReference type="PANTHER" id="PTHR43337">
    <property type="entry name" value="XANTHINE/URACIL PERMEASE C887.17-RELATED"/>
    <property type="match status" value="1"/>
</dbReference>
<evidence type="ECO:0000313" key="4">
    <source>
        <dbReference type="EMBL" id="MSV23957.1"/>
    </source>
</evidence>
<keyword evidence="3" id="KW-0472">Membrane</keyword>
<evidence type="ECO:0000256" key="2">
    <source>
        <dbReference type="ARBA" id="ARBA00022448"/>
    </source>
</evidence>
<sequence>MKKSVTKPTERMWHGVRTGMMAAAVTAVGLVVVPKLLAQTGMSFPGAFFSAGFIALAGTFLMGWLRLPFLLSIPVSCSSSLVFLSAISQGLSWQQLLGIGAAASLAGVILFQGAAGRCMTSWIPQPIRQVMPGALGLMLILLGLYMGRILVRSPWSLTMLGNFQDPLAWFSAAGIFVTLALMAVGRSSAIMYGMVLTAAVSLAEGFWAVPAAPFLLPEGLDHTAFQLCLTAETPREAVEMLSAGVTLLMVLSCVNWSWLQAIQPEEREGRRVLPWIFGLGIPGALLGSLPVAVAPPTALLLTEREQCRTAAFSTAFFLMLALFCEPLLAAMAEFPAMVVPVLVGGGLMMIRTMNRAALSAFAEWPDVSASVAVLVLMPLSWSISAGLGIGMILWCVMKICAGRLRDVPRGTMALSFLFAVYFLYVSV</sequence>
<evidence type="ECO:0008006" key="6">
    <source>
        <dbReference type="Google" id="ProtNLM"/>
    </source>
</evidence>
<keyword evidence="3" id="KW-1133">Transmembrane helix</keyword>
<comment type="subcellular location">
    <subcellularLocation>
        <location evidence="1">Endomembrane system</location>
        <topology evidence="1">Multi-pass membrane protein</topology>
    </subcellularLocation>
</comment>
<organism evidence="4 5">
    <name type="scientific">Selenomonas montiformis</name>
    <dbReference type="NCBI Taxonomy" id="2652285"/>
    <lineage>
        <taxon>Bacteria</taxon>
        <taxon>Bacillati</taxon>
        <taxon>Bacillota</taxon>
        <taxon>Negativicutes</taxon>
        <taxon>Selenomonadales</taxon>
        <taxon>Selenomonadaceae</taxon>
        <taxon>Selenomonas</taxon>
    </lineage>
</organism>
<comment type="caution">
    <text evidence="4">The sequence shown here is derived from an EMBL/GenBank/DDBJ whole genome shotgun (WGS) entry which is preliminary data.</text>
</comment>
<dbReference type="EMBL" id="VUNL01000002">
    <property type="protein sequence ID" value="MSV23957.1"/>
    <property type="molecule type" value="Genomic_DNA"/>
</dbReference>
<feature type="transmembrane region" description="Helical" evidence="3">
    <location>
        <begin position="127"/>
        <end position="147"/>
    </location>
</feature>
<feature type="transmembrane region" description="Helical" evidence="3">
    <location>
        <begin position="240"/>
        <end position="259"/>
    </location>
</feature>
<keyword evidence="2" id="KW-0813">Transport</keyword>
<feature type="transmembrane region" description="Helical" evidence="3">
    <location>
        <begin position="70"/>
        <end position="87"/>
    </location>
</feature>
<dbReference type="GO" id="GO:0005886">
    <property type="term" value="C:plasma membrane"/>
    <property type="evidence" value="ECO:0007669"/>
    <property type="project" value="TreeGrafter"/>
</dbReference>
<feature type="transmembrane region" description="Helical" evidence="3">
    <location>
        <begin position="407"/>
        <end position="424"/>
    </location>
</feature>
<dbReference type="InterPro" id="IPR045018">
    <property type="entry name" value="Azg-like"/>
</dbReference>
<evidence type="ECO:0000256" key="3">
    <source>
        <dbReference type="SAM" id="Phobius"/>
    </source>
</evidence>
<keyword evidence="3" id="KW-0812">Transmembrane</keyword>
<feature type="transmembrane region" description="Helical" evidence="3">
    <location>
        <begin position="48"/>
        <end position="65"/>
    </location>
</feature>
<gene>
    <name evidence="4" type="ORF">FYJ78_01875</name>
</gene>
<evidence type="ECO:0000313" key="5">
    <source>
        <dbReference type="Proteomes" id="UP000430222"/>
    </source>
</evidence>
<proteinExistence type="predicted"/>
<feature type="transmembrane region" description="Helical" evidence="3">
    <location>
        <begin position="336"/>
        <end position="353"/>
    </location>
</feature>
<dbReference type="AlphaFoldDB" id="A0A6I2URU5"/>
<keyword evidence="5" id="KW-1185">Reference proteome</keyword>
<protein>
    <recommendedName>
        <fullName evidence="6">Permease</fullName>
    </recommendedName>
</protein>